<evidence type="ECO:0000313" key="1">
    <source>
        <dbReference type="EMBL" id="KAJ6722896.1"/>
    </source>
</evidence>
<proteinExistence type="predicted"/>
<evidence type="ECO:0000313" key="2">
    <source>
        <dbReference type="Proteomes" id="UP001151752"/>
    </source>
</evidence>
<reference evidence="1" key="2">
    <citation type="journal article" date="2023" name="Int. J. Mol. Sci.">
        <title>De Novo Assembly and Annotation of 11 Diverse Shrub Willow (Salix) Genomes Reveals Novel Gene Organization in Sex-Linked Regions.</title>
        <authorList>
            <person name="Hyden B."/>
            <person name="Feng K."/>
            <person name="Yates T.B."/>
            <person name="Jawdy S."/>
            <person name="Cereghino C."/>
            <person name="Smart L.B."/>
            <person name="Muchero W."/>
        </authorList>
    </citation>
    <scope>NUCLEOTIDE SEQUENCE</scope>
    <source>
        <tissue evidence="1">Shoot tip</tissue>
    </source>
</reference>
<reference evidence="1" key="1">
    <citation type="submission" date="2022-11" db="EMBL/GenBank/DDBJ databases">
        <authorList>
            <person name="Hyden B.L."/>
            <person name="Feng K."/>
            <person name="Yates T."/>
            <person name="Jawdy S."/>
            <person name="Smart L.B."/>
            <person name="Muchero W."/>
        </authorList>
    </citation>
    <scope>NUCLEOTIDE SEQUENCE</scope>
    <source>
        <tissue evidence="1">Shoot tip</tissue>
    </source>
</reference>
<keyword evidence="2" id="KW-1185">Reference proteome</keyword>
<comment type="caution">
    <text evidence="1">The sequence shown here is derived from an EMBL/GenBank/DDBJ whole genome shotgun (WGS) entry which is preliminary data.</text>
</comment>
<dbReference type="EMBL" id="JAPFFM010000013">
    <property type="protein sequence ID" value="KAJ6722896.1"/>
    <property type="molecule type" value="Genomic_DNA"/>
</dbReference>
<name>A0A9Q0U3T5_9ROSI</name>
<accession>A0A9Q0U3T5</accession>
<protein>
    <submittedName>
        <fullName evidence="1">Uncharacterized protein</fullName>
    </submittedName>
</protein>
<dbReference type="AlphaFoldDB" id="A0A9Q0U3T5"/>
<dbReference type="Proteomes" id="UP001151752">
    <property type="component" value="Chromosome 14"/>
</dbReference>
<sequence>MRISAEYKFPIEYIIFYEQLRRYGEIHIYHV</sequence>
<organism evidence="1 2">
    <name type="scientific">Salix koriyanagi</name>
    <dbReference type="NCBI Taxonomy" id="2511006"/>
    <lineage>
        <taxon>Eukaryota</taxon>
        <taxon>Viridiplantae</taxon>
        <taxon>Streptophyta</taxon>
        <taxon>Embryophyta</taxon>
        <taxon>Tracheophyta</taxon>
        <taxon>Spermatophyta</taxon>
        <taxon>Magnoliopsida</taxon>
        <taxon>eudicotyledons</taxon>
        <taxon>Gunneridae</taxon>
        <taxon>Pentapetalae</taxon>
        <taxon>rosids</taxon>
        <taxon>fabids</taxon>
        <taxon>Malpighiales</taxon>
        <taxon>Salicaceae</taxon>
        <taxon>Saliceae</taxon>
        <taxon>Salix</taxon>
    </lineage>
</organism>
<gene>
    <name evidence="1" type="ORF">OIU74_007476</name>
</gene>